<feature type="non-terminal residue" evidence="8">
    <location>
        <position position="1"/>
    </location>
</feature>
<evidence type="ECO:0000256" key="6">
    <source>
        <dbReference type="ARBA" id="ARBA00023295"/>
    </source>
</evidence>
<evidence type="ECO:0000256" key="4">
    <source>
        <dbReference type="ARBA" id="ARBA00022638"/>
    </source>
</evidence>
<keyword evidence="4" id="KW-0929">Antimicrobial</keyword>
<dbReference type="EC" id="3.2.1.17" evidence="3"/>
<evidence type="ECO:0000256" key="5">
    <source>
        <dbReference type="ARBA" id="ARBA00023157"/>
    </source>
</evidence>
<evidence type="ECO:0000313" key="9">
    <source>
        <dbReference type="Proteomes" id="UP000677054"/>
    </source>
</evidence>
<dbReference type="Proteomes" id="UP000677054">
    <property type="component" value="Unassembled WGS sequence"/>
</dbReference>
<dbReference type="Gene3D" id="1.10.530.10">
    <property type="match status" value="1"/>
</dbReference>
<comment type="catalytic activity">
    <reaction evidence="1">
        <text>Hydrolysis of (1-&gt;4)-beta-linkages between N-acetylmuramic acid and N-acetyl-D-glucosamine residues in a peptidoglycan and between N-acetyl-D-glucosamine residues in chitodextrins.</text>
        <dbReference type="EC" id="3.2.1.17"/>
    </reaction>
</comment>
<dbReference type="GO" id="GO:0003796">
    <property type="term" value="F:lysozyme activity"/>
    <property type="evidence" value="ECO:0007669"/>
    <property type="project" value="UniProtKB-EC"/>
</dbReference>
<dbReference type="SMART" id="SM00263">
    <property type="entry name" value="LYZ1"/>
    <property type="match status" value="1"/>
</dbReference>
<dbReference type="EMBL" id="CAJPEV010027575">
    <property type="protein sequence ID" value="CAG0908851.1"/>
    <property type="molecule type" value="Genomic_DNA"/>
</dbReference>
<dbReference type="InterPro" id="IPR019799">
    <property type="entry name" value="Glyco_hydro_22_CS"/>
</dbReference>
<evidence type="ECO:0000256" key="1">
    <source>
        <dbReference type="ARBA" id="ARBA00000632"/>
    </source>
</evidence>
<keyword evidence="6" id="KW-0378">Hydrolase</keyword>
<feature type="domain" description="Glycosyl hydrolases family 22 (GH22)" evidence="7">
    <location>
        <begin position="70"/>
        <end position="88"/>
    </location>
</feature>
<proteinExistence type="inferred from homology"/>
<dbReference type="FunFam" id="1.10.530.10:FF:000001">
    <property type="entry name" value="Lysozyme C"/>
    <property type="match status" value="1"/>
</dbReference>
<evidence type="ECO:0000256" key="2">
    <source>
        <dbReference type="ARBA" id="ARBA00010859"/>
    </source>
</evidence>
<accession>A0A7R9AJS0</accession>
<evidence type="ECO:0000259" key="7">
    <source>
        <dbReference type="PROSITE" id="PS00128"/>
    </source>
</evidence>
<gene>
    <name evidence="8" type="ORF">DSTB1V02_LOCUS15194</name>
</gene>
<dbReference type="InterPro" id="IPR001916">
    <property type="entry name" value="Glyco_hydro_22"/>
</dbReference>
<dbReference type="AlphaFoldDB" id="A0A7R9AJS0"/>
<dbReference type="GO" id="GO:0031640">
    <property type="term" value="P:killing of cells of another organism"/>
    <property type="evidence" value="ECO:0007669"/>
    <property type="project" value="UniProtKB-KW"/>
</dbReference>
<dbReference type="PROSITE" id="PS00128">
    <property type="entry name" value="GLYCOSYL_HYDROL_F22_1"/>
    <property type="match status" value="1"/>
</dbReference>
<name>A0A7R9AJS0_9CRUS</name>
<sequence length="131" mass="14600">TRCELAEALLGYGFPRSQLGEWVCLAESESSLVTNATHLNKNGTVTTSIDYGIFQISNKFWCYPTAKGGCKIPCQSLLDDDISDDAGCAVHVYEETKKLKKSMGIGFSAWEGWKKRCRGKDLEFYLRGCKL</sequence>
<dbReference type="PROSITE" id="PS51348">
    <property type="entry name" value="GLYCOSYL_HYDROL_F22_2"/>
    <property type="match status" value="1"/>
</dbReference>
<evidence type="ECO:0000256" key="3">
    <source>
        <dbReference type="ARBA" id="ARBA00012732"/>
    </source>
</evidence>
<dbReference type="EMBL" id="LR927093">
    <property type="protein sequence ID" value="CAD7255449.1"/>
    <property type="molecule type" value="Genomic_DNA"/>
</dbReference>
<dbReference type="SUPFAM" id="SSF53955">
    <property type="entry name" value="Lysozyme-like"/>
    <property type="match status" value="1"/>
</dbReference>
<reference evidence="8" key="1">
    <citation type="submission" date="2020-11" db="EMBL/GenBank/DDBJ databases">
        <authorList>
            <person name="Tran Van P."/>
        </authorList>
    </citation>
    <scope>NUCLEOTIDE SEQUENCE</scope>
</reference>
<organism evidence="8">
    <name type="scientific">Darwinula stevensoni</name>
    <dbReference type="NCBI Taxonomy" id="69355"/>
    <lineage>
        <taxon>Eukaryota</taxon>
        <taxon>Metazoa</taxon>
        <taxon>Ecdysozoa</taxon>
        <taxon>Arthropoda</taxon>
        <taxon>Crustacea</taxon>
        <taxon>Oligostraca</taxon>
        <taxon>Ostracoda</taxon>
        <taxon>Podocopa</taxon>
        <taxon>Podocopida</taxon>
        <taxon>Darwinulocopina</taxon>
        <taxon>Darwinuloidea</taxon>
        <taxon>Darwinulidae</taxon>
        <taxon>Darwinula</taxon>
    </lineage>
</organism>
<keyword evidence="9" id="KW-1185">Reference proteome</keyword>
<dbReference type="PANTHER" id="PTHR11407">
    <property type="entry name" value="LYSOZYME C"/>
    <property type="match status" value="1"/>
</dbReference>
<keyword evidence="6" id="KW-0326">Glycosidase</keyword>
<comment type="similarity">
    <text evidence="2">Belongs to the glycosyl hydrolase 22 family.</text>
</comment>
<dbReference type="Pfam" id="PF00062">
    <property type="entry name" value="Lys"/>
    <property type="match status" value="1"/>
</dbReference>
<keyword evidence="5" id="KW-1015">Disulfide bond</keyword>
<dbReference type="InterPro" id="IPR023346">
    <property type="entry name" value="Lysozyme-like_dom_sf"/>
</dbReference>
<dbReference type="GO" id="GO:0042742">
    <property type="term" value="P:defense response to bacterium"/>
    <property type="evidence" value="ECO:0007669"/>
    <property type="project" value="UniProtKB-KW"/>
</dbReference>
<keyword evidence="4" id="KW-0081">Bacteriolytic enzyme</keyword>
<dbReference type="OrthoDB" id="17373at2759"/>
<evidence type="ECO:0000313" key="8">
    <source>
        <dbReference type="EMBL" id="CAD7255449.1"/>
    </source>
</evidence>
<dbReference type="PANTHER" id="PTHR11407:SF63">
    <property type="entry name" value="LYSOZYME C"/>
    <property type="match status" value="1"/>
</dbReference>
<feature type="non-terminal residue" evidence="8">
    <location>
        <position position="131"/>
    </location>
</feature>
<protein>
    <recommendedName>
        <fullName evidence="3">lysozyme</fullName>
        <ecNumber evidence="3">3.2.1.17</ecNumber>
    </recommendedName>
</protein>